<organism evidence="5 6">
    <name type="scientific">Rousettus aegyptiacus</name>
    <name type="common">Egyptian fruit bat</name>
    <name type="synonym">Pteropus aegyptiacus</name>
    <dbReference type="NCBI Taxonomy" id="9407"/>
    <lineage>
        <taxon>Eukaryota</taxon>
        <taxon>Metazoa</taxon>
        <taxon>Chordata</taxon>
        <taxon>Craniata</taxon>
        <taxon>Vertebrata</taxon>
        <taxon>Euteleostomi</taxon>
        <taxon>Mammalia</taxon>
        <taxon>Eutheria</taxon>
        <taxon>Laurasiatheria</taxon>
        <taxon>Chiroptera</taxon>
        <taxon>Yinpterochiroptera</taxon>
        <taxon>Pteropodoidea</taxon>
        <taxon>Pteropodidae</taxon>
        <taxon>Rousettinae</taxon>
        <taxon>Rousettus</taxon>
    </lineage>
</organism>
<evidence type="ECO:0000259" key="3">
    <source>
        <dbReference type="Pfam" id="PF01421"/>
    </source>
</evidence>
<dbReference type="GO" id="GO:0004222">
    <property type="term" value="F:metalloendopeptidase activity"/>
    <property type="evidence" value="ECO:0007669"/>
    <property type="project" value="InterPro"/>
</dbReference>
<accession>A0A7J8FDN9</accession>
<dbReference type="InterPro" id="IPR002870">
    <property type="entry name" value="Peptidase_M12B_N"/>
</dbReference>
<dbReference type="PANTHER" id="PTHR11905">
    <property type="entry name" value="ADAM A DISINTEGRIN AND METALLOPROTEASE DOMAIN"/>
    <property type="match status" value="1"/>
</dbReference>
<keyword evidence="1" id="KW-1015">Disulfide bond</keyword>
<evidence type="ECO:0000259" key="4">
    <source>
        <dbReference type="Pfam" id="PF01562"/>
    </source>
</evidence>
<dbReference type="InterPro" id="IPR001590">
    <property type="entry name" value="Peptidase_M12B"/>
</dbReference>
<comment type="caution">
    <text evidence="5">The sequence shown here is derived from an EMBL/GenBank/DDBJ whole genome shotgun (WGS) entry which is preliminary data.</text>
</comment>
<name>A0A7J8FDN9_ROUAE</name>
<dbReference type="GO" id="GO:0006509">
    <property type="term" value="P:membrane protein ectodomain proteolysis"/>
    <property type="evidence" value="ECO:0007669"/>
    <property type="project" value="TreeGrafter"/>
</dbReference>
<evidence type="ECO:0000256" key="2">
    <source>
        <dbReference type="SAM" id="SignalP"/>
    </source>
</evidence>
<dbReference type="AlphaFoldDB" id="A0A7J8FDN9"/>
<gene>
    <name evidence="5" type="ORF">HJG63_000285</name>
</gene>
<protein>
    <submittedName>
        <fullName evidence="5">ADAM metallopeptidase domain 19</fullName>
    </submittedName>
</protein>
<evidence type="ECO:0000313" key="6">
    <source>
        <dbReference type="Proteomes" id="UP000593571"/>
    </source>
</evidence>
<dbReference type="Pfam" id="PF01562">
    <property type="entry name" value="Pep_M12B_propep"/>
    <property type="match status" value="1"/>
</dbReference>
<feature type="domain" description="Peptidase M12B propeptide" evidence="4">
    <location>
        <begin position="43"/>
        <end position="111"/>
    </location>
</feature>
<keyword evidence="2" id="KW-0732">Signal</keyword>
<evidence type="ECO:0000313" key="5">
    <source>
        <dbReference type="EMBL" id="KAF6445786.1"/>
    </source>
</evidence>
<dbReference type="Proteomes" id="UP000593571">
    <property type="component" value="Unassembled WGS sequence"/>
</dbReference>
<dbReference type="PANTHER" id="PTHR11905:SF19">
    <property type="entry name" value="DISINTEGRIN AND METALLOPROTEINASE DOMAIN-CONTAINING PROTEIN 19"/>
    <property type="match status" value="1"/>
</dbReference>
<feature type="domain" description="Peptidase M12B" evidence="3">
    <location>
        <begin position="201"/>
        <end position="238"/>
    </location>
</feature>
<reference evidence="5 6" key="1">
    <citation type="journal article" date="2020" name="Nature">
        <title>Six reference-quality genomes reveal evolution of bat adaptations.</title>
        <authorList>
            <person name="Jebb D."/>
            <person name="Huang Z."/>
            <person name="Pippel M."/>
            <person name="Hughes G.M."/>
            <person name="Lavrichenko K."/>
            <person name="Devanna P."/>
            <person name="Winkler S."/>
            <person name="Jermiin L.S."/>
            <person name="Skirmuntt E.C."/>
            <person name="Katzourakis A."/>
            <person name="Burkitt-Gray L."/>
            <person name="Ray D.A."/>
            <person name="Sullivan K.A.M."/>
            <person name="Roscito J.G."/>
            <person name="Kirilenko B.M."/>
            <person name="Davalos L.M."/>
            <person name="Corthals A.P."/>
            <person name="Power M.L."/>
            <person name="Jones G."/>
            <person name="Ransome R.D."/>
            <person name="Dechmann D.K.N."/>
            <person name="Locatelli A.G."/>
            <person name="Puechmaille S.J."/>
            <person name="Fedrigo O."/>
            <person name="Jarvis E.D."/>
            <person name="Hiller M."/>
            <person name="Vernes S.C."/>
            <person name="Myers E.W."/>
            <person name="Teeling E.C."/>
        </authorList>
    </citation>
    <scope>NUCLEOTIDE SEQUENCE [LARGE SCALE GENOMIC DNA]</scope>
    <source>
        <strain evidence="5">MRouAeg1</strain>
        <tissue evidence="5">Muscle</tissue>
    </source>
</reference>
<sequence>MPGCVGAARLCLLALVLPGWTRRGSGDGSPQLQHEMIIPQWKTAEGSKGEKHPLKAELRVMAEGQELILDLEKNEHLFAPAYTETHYTPSGSPQTTTLKSEDHCFYHGMVRKAEQSSVTLSTCRGMRGLIVVNSNLSYIIEPLPDSESYHLIYRSEHLKLPPGNCGFRHSEPSSRDWALPFTNLATKRPRRMKREDLHSMKYVELYLVADYAEFQKNQRDQDATKYKLMEIANYADKVRPVLPILEHPDCPRGLGSVDSQEFV</sequence>
<evidence type="ECO:0000256" key="1">
    <source>
        <dbReference type="ARBA" id="ARBA00023157"/>
    </source>
</evidence>
<proteinExistence type="predicted"/>
<dbReference type="Pfam" id="PF01421">
    <property type="entry name" value="Reprolysin"/>
    <property type="match status" value="1"/>
</dbReference>
<feature type="chain" id="PRO_5029650643" evidence="2">
    <location>
        <begin position="27"/>
        <end position="263"/>
    </location>
</feature>
<feature type="signal peptide" evidence="2">
    <location>
        <begin position="1"/>
        <end position="26"/>
    </location>
</feature>
<dbReference type="EMBL" id="JACASE010000007">
    <property type="protein sequence ID" value="KAF6445786.1"/>
    <property type="molecule type" value="Genomic_DNA"/>
</dbReference>
<keyword evidence="6" id="KW-1185">Reference proteome</keyword>